<keyword evidence="3" id="KW-1185">Reference proteome</keyword>
<proteinExistence type="predicted"/>
<dbReference type="Gene3D" id="3.40.50.1820">
    <property type="entry name" value="alpha/beta hydrolase"/>
    <property type="match status" value="1"/>
</dbReference>
<dbReference type="PRINTS" id="PR00111">
    <property type="entry name" value="ABHYDROLASE"/>
</dbReference>
<dbReference type="Pfam" id="PF12146">
    <property type="entry name" value="Hydrolase_4"/>
    <property type="match status" value="1"/>
</dbReference>
<dbReference type="InterPro" id="IPR029058">
    <property type="entry name" value="AB_hydrolase_fold"/>
</dbReference>
<dbReference type="EMBL" id="CP041406">
    <property type="protein sequence ID" value="QOP44981.1"/>
    <property type="molecule type" value="Genomic_DNA"/>
</dbReference>
<accession>A0A7M1B5J0</accession>
<dbReference type="AlphaFoldDB" id="A0A7M1B5J0"/>
<evidence type="ECO:0000313" key="2">
    <source>
        <dbReference type="EMBL" id="QOP44981.1"/>
    </source>
</evidence>
<evidence type="ECO:0000313" key="3">
    <source>
        <dbReference type="Proteomes" id="UP000593580"/>
    </source>
</evidence>
<dbReference type="PANTHER" id="PTHR11614">
    <property type="entry name" value="PHOSPHOLIPASE-RELATED"/>
    <property type="match status" value="1"/>
</dbReference>
<dbReference type="InterPro" id="IPR022742">
    <property type="entry name" value="Hydrolase_4"/>
</dbReference>
<organism evidence="2 3">
    <name type="scientific">Sulfurimonas paralvinellae</name>
    <dbReference type="NCBI Taxonomy" id="317658"/>
    <lineage>
        <taxon>Bacteria</taxon>
        <taxon>Pseudomonadati</taxon>
        <taxon>Campylobacterota</taxon>
        <taxon>Epsilonproteobacteria</taxon>
        <taxon>Campylobacterales</taxon>
        <taxon>Sulfurimonadaceae</taxon>
        <taxon>Sulfurimonas</taxon>
    </lineage>
</organism>
<dbReference type="InterPro" id="IPR051044">
    <property type="entry name" value="MAG_DAG_Lipase"/>
</dbReference>
<dbReference type="RefSeq" id="WP_193111230.1">
    <property type="nucleotide sequence ID" value="NZ_CP041406.1"/>
</dbReference>
<dbReference type="GO" id="GO:0016787">
    <property type="term" value="F:hydrolase activity"/>
    <property type="evidence" value="ECO:0007669"/>
    <property type="project" value="UniProtKB-KW"/>
</dbReference>
<dbReference type="Proteomes" id="UP000593580">
    <property type="component" value="Chromosome"/>
</dbReference>
<feature type="domain" description="Serine aminopeptidase S33" evidence="1">
    <location>
        <begin position="72"/>
        <end position="325"/>
    </location>
</feature>
<gene>
    <name evidence="2" type="ORF">FM071_01165</name>
</gene>
<reference evidence="2 3" key="1">
    <citation type="submission" date="2019-07" db="EMBL/GenBank/DDBJ databases">
        <title>Sulfurimonas paralvinellae sp. nov., a novel mesophilic, hydrogen- and sulfur-oxidizing chemolithoautotroph within the Epsilonproteo- bacteria isolated from a deep-sea hydrothermal vent polychaete nest, reclassification of Thiomicrospira denitrificans as Sulfurimonas denitrificans comb. nov. and emended description of the genus Sulfurimonas.</title>
        <authorList>
            <person name="Wang S."/>
            <person name="Jiang L."/>
            <person name="Shao Z."/>
        </authorList>
    </citation>
    <scope>NUCLEOTIDE SEQUENCE [LARGE SCALE GENOMIC DNA]</scope>
    <source>
        <strain evidence="2 3">GO25</strain>
    </source>
</reference>
<evidence type="ECO:0000259" key="1">
    <source>
        <dbReference type="Pfam" id="PF12146"/>
    </source>
</evidence>
<dbReference type="InterPro" id="IPR000073">
    <property type="entry name" value="AB_hydrolase_1"/>
</dbReference>
<dbReference type="KEGG" id="spal:FM071_01165"/>
<keyword evidence="2" id="KW-0378">Hydrolase</keyword>
<sequence>MKTLLFLLLLVNSLFGFEYWQYVDKHYKFTTQKELQKKYKTVISPYFQSHKLHFFSTPENIKIAYKIFKVKHAKAVIVISSGRSEGMVKYQELIYDLNRNGYSVYILDHRGQGYSQRLLPDTKIGYVESFFHYVDDLKFFVENYVPKDKKRVLLGHSMGGTIASLYAEVYPHDFSALILYSPMHQPNLILPVMSTLLCDLMEKKKRNLSNYIVGTASYDITKQNFDENDLTHSKIRYEIMQQAYRDEPQTKIGGPSVKWVQEACKWSKIAVENASLIQIPTLLLQGEKDQVVNADAQEEFCKNAHSHCHGYTIKGAYHELYIEKDGMRQKALSAILDFISKI</sequence>
<dbReference type="SUPFAM" id="SSF53474">
    <property type="entry name" value="alpha/beta-Hydrolases"/>
    <property type="match status" value="1"/>
</dbReference>
<name>A0A7M1B5J0_9BACT</name>
<protein>
    <submittedName>
        <fullName evidence="2">Alpha/beta fold hydrolase</fullName>
    </submittedName>
</protein>